<keyword evidence="2" id="KW-1185">Reference proteome</keyword>
<evidence type="ECO:0000313" key="2">
    <source>
        <dbReference type="Proteomes" id="UP001139011"/>
    </source>
</evidence>
<dbReference type="Proteomes" id="UP001139011">
    <property type="component" value="Unassembled WGS sequence"/>
</dbReference>
<evidence type="ECO:0008006" key="3">
    <source>
        <dbReference type="Google" id="ProtNLM"/>
    </source>
</evidence>
<accession>A0A9X2BCD4</accession>
<dbReference type="RefSeq" id="WP_248252036.1">
    <property type="nucleotide sequence ID" value="NZ_JAIWJX010000002.1"/>
</dbReference>
<name>A0A9X2BCD4_9BACL</name>
<sequence length="162" mass="18406">MKAKTFYIILGILLLTGCSLFATGKENLTWYDTSYGAIHKGAKEEGITEEDIMGRTEIARDVFIFYEKKVSEGDAIGVVNIGKKNGKYTWYRSSPEIQIKNQKNNSSPSVHFKVDSLSKHKYTVYLGRAKSNLHGIDTVNGNRVAPTIDKKRQIYYFMEPIR</sequence>
<reference evidence="1" key="1">
    <citation type="submission" date="2021-09" db="EMBL/GenBank/DDBJ databases">
        <title>Genome analysis of Fictibacillus sp. KIGAM418 isolated from marine sediment.</title>
        <authorList>
            <person name="Seo M.-J."/>
            <person name="Cho E.-S."/>
            <person name="Hwang C.Y."/>
        </authorList>
    </citation>
    <scope>NUCLEOTIDE SEQUENCE</scope>
    <source>
        <strain evidence="1">KIGAM418</strain>
    </source>
</reference>
<dbReference type="EMBL" id="JAIWJX010000002">
    <property type="protein sequence ID" value="MCK6256346.1"/>
    <property type="molecule type" value="Genomic_DNA"/>
</dbReference>
<comment type="caution">
    <text evidence="1">The sequence shown here is derived from an EMBL/GenBank/DDBJ whole genome shotgun (WGS) entry which is preliminary data.</text>
</comment>
<dbReference type="PROSITE" id="PS51257">
    <property type="entry name" value="PROKAR_LIPOPROTEIN"/>
    <property type="match status" value="1"/>
</dbReference>
<proteinExistence type="predicted"/>
<gene>
    <name evidence="1" type="ORF">LCY76_07025</name>
</gene>
<dbReference type="AlphaFoldDB" id="A0A9X2BCD4"/>
<evidence type="ECO:0000313" key="1">
    <source>
        <dbReference type="EMBL" id="MCK6256346.1"/>
    </source>
</evidence>
<protein>
    <recommendedName>
        <fullName evidence="3">Lipoprotein</fullName>
    </recommendedName>
</protein>
<organism evidence="1 2">
    <name type="scientific">Fictibacillus marinisediminis</name>
    <dbReference type="NCBI Taxonomy" id="2878389"/>
    <lineage>
        <taxon>Bacteria</taxon>
        <taxon>Bacillati</taxon>
        <taxon>Bacillota</taxon>
        <taxon>Bacilli</taxon>
        <taxon>Bacillales</taxon>
        <taxon>Fictibacillaceae</taxon>
        <taxon>Fictibacillus</taxon>
    </lineage>
</organism>